<protein>
    <submittedName>
        <fullName evidence="1">Uncharacterized protein</fullName>
    </submittedName>
</protein>
<dbReference type="EMBL" id="JBAWTH010000129">
    <property type="protein sequence ID" value="KAL2275637.1"/>
    <property type="molecule type" value="Genomic_DNA"/>
</dbReference>
<dbReference type="Proteomes" id="UP001600888">
    <property type="component" value="Unassembled WGS sequence"/>
</dbReference>
<keyword evidence="2" id="KW-1185">Reference proteome</keyword>
<proteinExistence type="predicted"/>
<reference evidence="1 2" key="1">
    <citation type="submission" date="2024-03" db="EMBL/GenBank/DDBJ databases">
        <title>A high-quality draft genome sequence of Diaporthe vaccinii, a causative agent of upright dieback and viscid rot disease in cranberry plants.</title>
        <authorList>
            <person name="Sarrasin M."/>
            <person name="Lang B.F."/>
            <person name="Burger G."/>
        </authorList>
    </citation>
    <scope>NUCLEOTIDE SEQUENCE [LARGE SCALE GENOMIC DNA]</scope>
    <source>
        <strain evidence="1 2">IS7</strain>
    </source>
</reference>
<comment type="caution">
    <text evidence="1">The sequence shown here is derived from an EMBL/GenBank/DDBJ whole genome shotgun (WGS) entry which is preliminary data.</text>
</comment>
<organism evidence="1 2">
    <name type="scientific">Diaporthe vaccinii</name>
    <dbReference type="NCBI Taxonomy" id="105482"/>
    <lineage>
        <taxon>Eukaryota</taxon>
        <taxon>Fungi</taxon>
        <taxon>Dikarya</taxon>
        <taxon>Ascomycota</taxon>
        <taxon>Pezizomycotina</taxon>
        <taxon>Sordariomycetes</taxon>
        <taxon>Sordariomycetidae</taxon>
        <taxon>Diaporthales</taxon>
        <taxon>Diaporthaceae</taxon>
        <taxon>Diaporthe</taxon>
        <taxon>Diaporthe eres species complex</taxon>
    </lineage>
</organism>
<evidence type="ECO:0000313" key="1">
    <source>
        <dbReference type="EMBL" id="KAL2275637.1"/>
    </source>
</evidence>
<sequence>MNNCIRSCNAIYNPKKAWPSIYSGSESSHGVGGSRTGVAVETLMSRLRDDMGEARNYLVVLAVTPAKITTVK</sequence>
<name>A0ABR4DZN3_9PEZI</name>
<gene>
    <name evidence="1" type="ORF">FJTKL_01699</name>
</gene>
<evidence type="ECO:0000313" key="2">
    <source>
        <dbReference type="Proteomes" id="UP001600888"/>
    </source>
</evidence>
<accession>A0ABR4DZN3</accession>